<dbReference type="Proteomes" id="UP000027866">
    <property type="component" value="Unassembled WGS sequence"/>
</dbReference>
<accession>A0A074NGP2</accession>
<dbReference type="SUPFAM" id="SSF102588">
    <property type="entry name" value="LmbE-like"/>
    <property type="match status" value="1"/>
</dbReference>
<comment type="caution">
    <text evidence="1">The sequence shown here is derived from an EMBL/GenBank/DDBJ whole genome shotgun (WGS) entry which is preliminary data.</text>
</comment>
<dbReference type="InterPro" id="IPR003737">
    <property type="entry name" value="GlcNAc_PI_deacetylase-related"/>
</dbReference>
<keyword evidence="2" id="KW-1185">Reference proteome</keyword>
<name>A0A074NGP2_9SPHN</name>
<reference evidence="1 2" key="1">
    <citation type="submission" date="2014-04" db="EMBL/GenBank/DDBJ databases">
        <title>A comprehensive comparison of genomes of Erythrobacter spp. Strains.</title>
        <authorList>
            <person name="Zheng Q."/>
        </authorList>
    </citation>
    <scope>NUCLEOTIDE SEQUENCE [LARGE SCALE GENOMIC DNA]</scope>
    <source>
        <strain evidence="1 2">DSM 8509</strain>
    </source>
</reference>
<dbReference type="Pfam" id="PF02585">
    <property type="entry name" value="PIG-L"/>
    <property type="match status" value="1"/>
</dbReference>
<organism evidence="1 2">
    <name type="scientific">Erythrobacter litoralis</name>
    <dbReference type="NCBI Taxonomy" id="39960"/>
    <lineage>
        <taxon>Bacteria</taxon>
        <taxon>Pseudomonadati</taxon>
        <taxon>Pseudomonadota</taxon>
        <taxon>Alphaproteobacteria</taxon>
        <taxon>Sphingomonadales</taxon>
        <taxon>Erythrobacteraceae</taxon>
        <taxon>Erythrobacter/Porphyrobacter group</taxon>
        <taxon>Erythrobacter</taxon>
    </lineage>
</organism>
<proteinExistence type="predicted"/>
<dbReference type="PANTHER" id="PTHR12993:SF11">
    <property type="entry name" value="N-ACETYLGLUCOSAMINYL-PHOSPHATIDYLINOSITOL DE-N-ACETYLASE"/>
    <property type="match status" value="1"/>
</dbReference>
<evidence type="ECO:0000313" key="2">
    <source>
        <dbReference type="Proteomes" id="UP000027866"/>
    </source>
</evidence>
<dbReference type="PANTHER" id="PTHR12993">
    <property type="entry name" value="N-ACETYLGLUCOSAMINYL-PHOSPHATIDYLINOSITOL DE-N-ACETYLASE-RELATED"/>
    <property type="match status" value="1"/>
</dbReference>
<dbReference type="AlphaFoldDB" id="A0A074NGP2"/>
<evidence type="ECO:0000313" key="1">
    <source>
        <dbReference type="EMBL" id="KEO96812.1"/>
    </source>
</evidence>
<dbReference type="EMBL" id="JMIX01000004">
    <property type="protein sequence ID" value="KEO96812.1"/>
    <property type="molecule type" value="Genomic_DNA"/>
</dbReference>
<evidence type="ECO:0008006" key="3">
    <source>
        <dbReference type="Google" id="ProtNLM"/>
    </source>
</evidence>
<dbReference type="Gene3D" id="3.40.50.10320">
    <property type="entry name" value="LmbE-like"/>
    <property type="match status" value="1"/>
</dbReference>
<sequence length="256" mass="26698">MPALATVFAGAVTAQTADFADTASQEAEGTILVVLAHPDDELVIAPAIAAAARKGARVSVLYATSGDAGPGVSDFEPGEALGRARRAEAECAGKALGARIRFLDDIADGTLTDRPRAHGSPAERFADQFSAVLRAARPDTVITWGPDGGYGHGDHRMVSALVTQHLQSLSADTRPALLYPALVNAPLPPQLAAQGWSLTSPDLAPVSHRYEDTDLTAAGKAAQCHATQFDEATRAMIAPGFHGAAWKGEVRFRKGL</sequence>
<dbReference type="GO" id="GO:0016811">
    <property type="term" value="F:hydrolase activity, acting on carbon-nitrogen (but not peptide) bonds, in linear amides"/>
    <property type="evidence" value="ECO:0007669"/>
    <property type="project" value="TreeGrafter"/>
</dbReference>
<dbReference type="InterPro" id="IPR024078">
    <property type="entry name" value="LmbE-like_dom_sf"/>
</dbReference>
<protein>
    <recommendedName>
        <fullName evidence="3">PIG-L family deacetylase</fullName>
    </recommendedName>
</protein>
<gene>
    <name evidence="1" type="ORF">EH32_09020</name>
</gene>